<dbReference type="InterPro" id="IPR015868">
    <property type="entry name" value="Glutaminase"/>
</dbReference>
<dbReference type="EMBL" id="JARBDR010000018">
    <property type="protein sequence ID" value="KAJ8321749.1"/>
    <property type="molecule type" value="Genomic_DNA"/>
</dbReference>
<keyword evidence="11" id="KW-1185">Reference proteome</keyword>
<evidence type="ECO:0000256" key="3">
    <source>
        <dbReference type="ARBA" id="ARBA00012918"/>
    </source>
</evidence>
<name>A0ABQ9FX21_TEGGR</name>
<evidence type="ECO:0000313" key="10">
    <source>
        <dbReference type="EMBL" id="KAJ8321749.1"/>
    </source>
</evidence>
<protein>
    <recommendedName>
        <fullName evidence="3">glutaminase</fullName>
        <ecNumber evidence="3">3.5.1.2</ecNumber>
    </recommendedName>
</protein>
<dbReference type="SUPFAM" id="SSF56601">
    <property type="entry name" value="beta-lactamase/transpeptidase-like"/>
    <property type="match status" value="2"/>
</dbReference>
<evidence type="ECO:0000256" key="5">
    <source>
        <dbReference type="ARBA" id="ARBA00022801"/>
    </source>
</evidence>
<gene>
    <name evidence="10" type="ORF">KUTeg_000220</name>
</gene>
<feature type="repeat" description="ANK" evidence="8">
    <location>
        <begin position="535"/>
        <end position="558"/>
    </location>
</feature>
<dbReference type="Pfam" id="PF13606">
    <property type="entry name" value="Ank_3"/>
    <property type="match status" value="1"/>
</dbReference>
<dbReference type="Gene3D" id="1.25.40.20">
    <property type="entry name" value="Ankyrin repeat-containing domain"/>
    <property type="match status" value="2"/>
</dbReference>
<organism evidence="10 11">
    <name type="scientific">Tegillarca granosa</name>
    <name type="common">Malaysian cockle</name>
    <name type="synonym">Anadara granosa</name>
    <dbReference type="NCBI Taxonomy" id="220873"/>
    <lineage>
        <taxon>Eukaryota</taxon>
        <taxon>Metazoa</taxon>
        <taxon>Spiralia</taxon>
        <taxon>Lophotrochozoa</taxon>
        <taxon>Mollusca</taxon>
        <taxon>Bivalvia</taxon>
        <taxon>Autobranchia</taxon>
        <taxon>Pteriomorphia</taxon>
        <taxon>Arcoida</taxon>
        <taxon>Arcoidea</taxon>
        <taxon>Arcidae</taxon>
        <taxon>Tegillarca</taxon>
    </lineage>
</organism>
<dbReference type="PROSITE" id="PS50088">
    <property type="entry name" value="ANK_REPEAT"/>
    <property type="match status" value="2"/>
</dbReference>
<evidence type="ECO:0000259" key="9">
    <source>
        <dbReference type="Pfam" id="PF17959"/>
    </source>
</evidence>
<keyword evidence="5" id="KW-0378">Hydrolase</keyword>
<evidence type="ECO:0000313" key="11">
    <source>
        <dbReference type="Proteomes" id="UP001217089"/>
    </source>
</evidence>
<dbReference type="EC" id="3.5.1.2" evidence="3"/>
<evidence type="ECO:0000256" key="7">
    <source>
        <dbReference type="ARBA" id="ARBA00049534"/>
    </source>
</evidence>
<comment type="similarity">
    <text evidence="1">Belongs to the glutaminase family.</text>
</comment>
<keyword evidence="6 8" id="KW-0040">ANK repeat</keyword>
<comment type="catalytic activity">
    <reaction evidence="7">
        <text>L-glutamine + H2O = L-glutamate + NH4(+)</text>
        <dbReference type="Rhea" id="RHEA:15889"/>
        <dbReference type="ChEBI" id="CHEBI:15377"/>
        <dbReference type="ChEBI" id="CHEBI:28938"/>
        <dbReference type="ChEBI" id="CHEBI:29985"/>
        <dbReference type="ChEBI" id="CHEBI:58359"/>
        <dbReference type="EC" id="3.5.1.2"/>
    </reaction>
</comment>
<dbReference type="Gene3D" id="1.10.238.210">
    <property type="match status" value="1"/>
</dbReference>
<feature type="domain" description="Glutaminase EF-hand" evidence="9">
    <location>
        <begin position="12"/>
        <end position="85"/>
    </location>
</feature>
<proteinExistence type="inferred from homology"/>
<comment type="subunit">
    <text evidence="2">Homotetramer.</text>
</comment>
<feature type="repeat" description="ANK" evidence="8">
    <location>
        <begin position="236"/>
        <end position="259"/>
    </location>
</feature>
<dbReference type="Pfam" id="PF17959">
    <property type="entry name" value="EF-hand_14"/>
    <property type="match status" value="1"/>
</dbReference>
<dbReference type="Pfam" id="PF04960">
    <property type="entry name" value="Glutaminase"/>
    <property type="match status" value="4"/>
</dbReference>
<evidence type="ECO:0000256" key="2">
    <source>
        <dbReference type="ARBA" id="ARBA00011881"/>
    </source>
</evidence>
<sequence>MPANSWIQEKILSVLRKMLTETGLRETDPRLKECMENFENLNTAEFDHDLSESAGVYIDKNTFRECIADNIELIAKAFSNSMVVPEFSEFKKEIDILYRKAKCNKNGKVATYIPQLARYDPDNWAVSVCTVDGQRNTLSLMHSCGMYDYSGEFAFKVGLPAKSGVSGGVMLVIPNDFVAKFNFHHYDDIRHSGKKMDPRRSKIETHAHDIVSLLFGAAKGDLTAIRRLDMELGDYDGRTALHIAAAEGQDQIVQFLLEKCNVSPSLTDRHSVGDTDIPFCLQSTSKPLVYGLVMEEHGSDVVHQYVGQEPSGRSFNEISLDYKNKPHNPMCTKMYKKMTGGEYLSFNNAVFLSERETADRNFAIGYYLRENKCFPQGTNLMELMDFYFQQCSVEVTSDSAAVIAATFANGGVCPITGEKILSSDAVGLPAKSGVSGAIMLVVPNVMGISLWSPPLDPFGNSCRGIQFCQEFVSKFNFHRYDDIRHINSKKDPRRRHTESKASDVVNLLFGAFNGDVTAMRRYALLGMDMETGDYDGRTALHVAAAEGHENVVRFLIEKCKVSPYVKDSDF</sequence>
<comment type="caution">
    <text evidence="10">The sequence shown here is derived from an EMBL/GenBank/DDBJ whole genome shotgun (WGS) entry which is preliminary data.</text>
</comment>
<dbReference type="SUPFAM" id="SSF48403">
    <property type="entry name" value="Ankyrin repeat"/>
    <property type="match status" value="1"/>
</dbReference>
<dbReference type="InterPro" id="IPR002110">
    <property type="entry name" value="Ankyrin_rpt"/>
</dbReference>
<dbReference type="SMART" id="SM00248">
    <property type="entry name" value="ANK"/>
    <property type="match status" value="2"/>
</dbReference>
<dbReference type="PANTHER" id="PTHR12544">
    <property type="entry name" value="GLUTAMINASE"/>
    <property type="match status" value="1"/>
</dbReference>
<dbReference type="Gene3D" id="3.40.710.10">
    <property type="entry name" value="DD-peptidase/beta-lactamase superfamily"/>
    <property type="match status" value="3"/>
</dbReference>
<dbReference type="Gene3D" id="1.10.1500.10">
    <property type="match status" value="1"/>
</dbReference>
<keyword evidence="4" id="KW-0677">Repeat</keyword>
<dbReference type="PANTHER" id="PTHR12544:SF29">
    <property type="entry name" value="GLUTAMINASE"/>
    <property type="match status" value="1"/>
</dbReference>
<evidence type="ECO:0000256" key="6">
    <source>
        <dbReference type="ARBA" id="ARBA00023043"/>
    </source>
</evidence>
<dbReference type="Proteomes" id="UP001217089">
    <property type="component" value="Unassembled WGS sequence"/>
</dbReference>
<dbReference type="PROSITE" id="PS50297">
    <property type="entry name" value="ANK_REP_REGION"/>
    <property type="match status" value="2"/>
</dbReference>
<evidence type="ECO:0000256" key="1">
    <source>
        <dbReference type="ARBA" id="ARBA00011076"/>
    </source>
</evidence>
<accession>A0ABQ9FX21</accession>
<dbReference type="InterPro" id="IPR012338">
    <property type="entry name" value="Beta-lactam/transpept-like"/>
</dbReference>
<dbReference type="InterPro" id="IPR041541">
    <property type="entry name" value="Glutaminase_EF-hand"/>
</dbReference>
<dbReference type="InterPro" id="IPR036770">
    <property type="entry name" value="Ankyrin_rpt-contain_sf"/>
</dbReference>
<evidence type="ECO:0000256" key="8">
    <source>
        <dbReference type="PROSITE-ProRule" id="PRU00023"/>
    </source>
</evidence>
<dbReference type="Pfam" id="PF00023">
    <property type="entry name" value="Ank"/>
    <property type="match status" value="1"/>
</dbReference>
<reference evidence="10 11" key="1">
    <citation type="submission" date="2022-12" db="EMBL/GenBank/DDBJ databases">
        <title>Chromosome-level genome of Tegillarca granosa.</title>
        <authorList>
            <person name="Kim J."/>
        </authorList>
    </citation>
    <scope>NUCLEOTIDE SEQUENCE [LARGE SCALE GENOMIC DNA]</scope>
    <source>
        <strain evidence="10">Teg-2019</strain>
        <tissue evidence="10">Adductor muscle</tissue>
    </source>
</reference>
<evidence type="ECO:0000256" key="4">
    <source>
        <dbReference type="ARBA" id="ARBA00022737"/>
    </source>
</evidence>